<comment type="caution">
    <text evidence="1">The sequence shown here is derived from an EMBL/GenBank/DDBJ whole genome shotgun (WGS) entry which is preliminary data.</text>
</comment>
<organism evidence="1 2">
    <name type="scientific">Effrenium voratum</name>
    <dbReference type="NCBI Taxonomy" id="2562239"/>
    <lineage>
        <taxon>Eukaryota</taxon>
        <taxon>Sar</taxon>
        <taxon>Alveolata</taxon>
        <taxon>Dinophyceae</taxon>
        <taxon>Suessiales</taxon>
        <taxon>Symbiodiniaceae</taxon>
        <taxon>Effrenium</taxon>
    </lineage>
</organism>
<keyword evidence="2" id="KW-1185">Reference proteome</keyword>
<proteinExistence type="predicted"/>
<evidence type="ECO:0000313" key="1">
    <source>
        <dbReference type="EMBL" id="CAJ1398906.1"/>
    </source>
</evidence>
<accession>A0AA36J487</accession>
<reference evidence="1" key="1">
    <citation type="submission" date="2023-08" db="EMBL/GenBank/DDBJ databases">
        <authorList>
            <person name="Chen Y."/>
            <person name="Shah S."/>
            <person name="Dougan E. K."/>
            <person name="Thang M."/>
            <person name="Chan C."/>
        </authorList>
    </citation>
    <scope>NUCLEOTIDE SEQUENCE</scope>
</reference>
<evidence type="ECO:0000313" key="2">
    <source>
        <dbReference type="Proteomes" id="UP001178507"/>
    </source>
</evidence>
<sequence length="225" mass="25681">MHDVTMIDFGLVDGSIEEALQAIYAEAAAYCARQGLQLHMVALTRISLGWTSSWSYPTGSWFKGQDTVSLLAYLQWKYESLILTCGDHEHVTYMMDIFQVVKASNSFMRCMYHAGLWLGHDERDHIILNMSIVLQGFLGLAEYAYEGLSLTRWKLQPKFHALAELRYSLMKQKASQYDSISPLAFATQLDEDFVGRVSTFSRTVASRTIHQKTIERYLIALESGW</sequence>
<protein>
    <submittedName>
        <fullName evidence="1">Uncharacterized protein</fullName>
    </submittedName>
</protein>
<gene>
    <name evidence="1" type="ORF">EVOR1521_LOCUS22554</name>
</gene>
<dbReference type="Proteomes" id="UP001178507">
    <property type="component" value="Unassembled WGS sequence"/>
</dbReference>
<dbReference type="AlphaFoldDB" id="A0AA36J487"/>
<dbReference type="EMBL" id="CAUJNA010003315">
    <property type="protein sequence ID" value="CAJ1398906.1"/>
    <property type="molecule type" value="Genomic_DNA"/>
</dbReference>
<name>A0AA36J487_9DINO</name>